<comment type="subcellular location">
    <subcellularLocation>
        <location evidence="1 15">Cytoplasm</location>
    </subcellularLocation>
</comment>
<dbReference type="PANTHER" id="PTHR43651:SF11">
    <property type="entry name" value="MALTO-OLIGOSYLTREHALOSE TREHALOHYDROLASE"/>
    <property type="match status" value="1"/>
</dbReference>
<evidence type="ECO:0000256" key="16">
    <source>
        <dbReference type="PIRSR" id="PIRSR006337-2"/>
    </source>
</evidence>
<dbReference type="RefSeq" id="WP_078814472.1">
    <property type="nucleotide sequence ID" value="NZ_FUYE01000011.1"/>
</dbReference>
<dbReference type="UniPathway" id="UPA00299"/>
<name>A0A1T4YGW0_9BACT</name>
<evidence type="ECO:0000256" key="11">
    <source>
        <dbReference type="ARBA" id="ARBA00033284"/>
    </source>
</evidence>
<evidence type="ECO:0000256" key="8">
    <source>
        <dbReference type="ARBA" id="ARBA00023277"/>
    </source>
</evidence>
<feature type="binding site" evidence="16">
    <location>
        <begin position="401"/>
        <end position="406"/>
    </location>
    <ligand>
        <name>substrate</name>
    </ligand>
</feature>
<dbReference type="GO" id="GO:0033942">
    <property type="term" value="F:4-alpha-D-(1-&gt;4)-alpha-D-glucanotrehalose trehalohydrolase activity"/>
    <property type="evidence" value="ECO:0007669"/>
    <property type="project" value="UniProtKB-EC"/>
</dbReference>
<dbReference type="CDD" id="cd11325">
    <property type="entry name" value="AmyAc_GTHase"/>
    <property type="match status" value="1"/>
</dbReference>
<dbReference type="EC" id="3.2.1.141" evidence="4 13"/>
<evidence type="ECO:0000256" key="1">
    <source>
        <dbReference type="ARBA" id="ARBA00004496"/>
    </source>
</evidence>
<reference evidence="20" key="1">
    <citation type="submission" date="2017-02" db="EMBL/GenBank/DDBJ databases">
        <authorList>
            <person name="Varghese N."/>
            <person name="Submissions S."/>
        </authorList>
    </citation>
    <scope>NUCLEOTIDE SEQUENCE [LARGE SCALE GENOMIC DNA]</scope>
    <source>
        <strain evidence="20">ATCC 700200</strain>
    </source>
</reference>
<sequence length="626" mass="71272">MKADSDFFSPSAAKLALGATVTPSGVVYRVWCPTQQRLKVEIQSRQGEKRWLPMQRDDEGFHQAHDADGRAGDLYAYVFEDGPTFPDPASRGQVEDVRGYSVVIDPHRYAWTDHAWQRPPFRDLVIYELHIGTFTPSGSFAAAVEKLPWLQELGVNAIEIMPLADFPGDRNWGYDGVLMYAPARTYGTPDELRALVDAAHALGLAVIQDVVYNHLGPDGNCLTAFAPQFFDQRRQTPWGATLNYDGAESKYVREFFIQNATYWMDEFHMDGLRLDATHWILDHSEKHLIAEITERVHARGGYVIAEDHRNEAKLVEPVEKKGYGCDAVWADDYHHSVRVSQTGEKHAYLQDFNGTLEETVETLNHGWLFRGQKHALHGTVPRGTTVAHVPPAHLIHCISNHDQTGNRAFGERLHSIIPEASYRAISMMLCLSPYTPMLFMGQEWSCSTPFQFFTDHHPELGRLVTQGRRREFIAFPEFNDPSRLNEIPDPQDQLTFERSKLNWLERTAAPHQGILKLYQECLKLRAQEPAFRPSSRQGWEAGILQRGVGYLQFEGAERHYFLLFHLWPGPEPLDMDLRQLPWKKKPKTWELILSSNDLRFGGTGTEMTSRDTAYVFGQAETLLIGG</sequence>
<dbReference type="SUPFAM" id="SSF81296">
    <property type="entry name" value="E set domains"/>
    <property type="match status" value="1"/>
</dbReference>
<evidence type="ECO:0000256" key="17">
    <source>
        <dbReference type="PIRSR" id="PIRSR006337-3"/>
    </source>
</evidence>
<dbReference type="SMART" id="SM00642">
    <property type="entry name" value="Aamy"/>
    <property type="match status" value="1"/>
</dbReference>
<dbReference type="EMBL" id="FUYE01000011">
    <property type="protein sequence ID" value="SKB01009.1"/>
    <property type="molecule type" value="Genomic_DNA"/>
</dbReference>
<evidence type="ECO:0000313" key="20">
    <source>
        <dbReference type="Proteomes" id="UP000190774"/>
    </source>
</evidence>
<keyword evidence="8" id="KW-0119">Carbohydrate metabolism</keyword>
<feature type="binding site" evidence="16">
    <location>
        <begin position="273"/>
        <end position="278"/>
    </location>
    <ligand>
        <name>substrate</name>
    </ligand>
</feature>
<comment type="catalytic activity">
    <reaction evidence="12 14">
        <text>hydrolysis of (1-&gt;4)-alpha-D-glucosidic linkage in 4-alpha-D-[(1-&gt;4)-alpha-D-glucanosyl]n trehalose to yield trehalose and (1-&gt;4)-alpha-D-glucan.</text>
        <dbReference type="EC" id="3.2.1.141"/>
    </reaction>
</comment>
<organism evidence="19 20">
    <name type="scientific">Prosthecobacter debontii</name>
    <dbReference type="NCBI Taxonomy" id="48467"/>
    <lineage>
        <taxon>Bacteria</taxon>
        <taxon>Pseudomonadati</taxon>
        <taxon>Verrucomicrobiota</taxon>
        <taxon>Verrucomicrobiia</taxon>
        <taxon>Verrucomicrobiales</taxon>
        <taxon>Verrucomicrobiaceae</taxon>
        <taxon>Prosthecobacter</taxon>
    </lineage>
</organism>
<evidence type="ECO:0000256" key="2">
    <source>
        <dbReference type="ARBA" id="ARBA00005199"/>
    </source>
</evidence>
<proteinExistence type="inferred from homology"/>
<dbReference type="Gene3D" id="2.60.40.10">
    <property type="entry name" value="Immunoglobulins"/>
    <property type="match status" value="1"/>
</dbReference>
<evidence type="ECO:0000256" key="12">
    <source>
        <dbReference type="ARBA" id="ARBA00034013"/>
    </source>
</evidence>
<dbReference type="InterPro" id="IPR014756">
    <property type="entry name" value="Ig_E-set"/>
</dbReference>
<dbReference type="Gene3D" id="3.20.20.80">
    <property type="entry name" value="Glycosidases"/>
    <property type="match status" value="1"/>
</dbReference>
<dbReference type="PIRSF" id="PIRSF006337">
    <property type="entry name" value="Trehalose_TreZ"/>
    <property type="match status" value="1"/>
</dbReference>
<evidence type="ECO:0000256" key="5">
    <source>
        <dbReference type="ARBA" id="ARBA00015938"/>
    </source>
</evidence>
<evidence type="ECO:0000259" key="18">
    <source>
        <dbReference type="SMART" id="SM00642"/>
    </source>
</evidence>
<evidence type="ECO:0000256" key="15">
    <source>
        <dbReference type="PIRSR" id="PIRSR006337-1"/>
    </source>
</evidence>
<dbReference type="InterPro" id="IPR013783">
    <property type="entry name" value="Ig-like_fold"/>
</dbReference>
<keyword evidence="6" id="KW-0963">Cytoplasm</keyword>
<dbReference type="InterPro" id="IPR017853">
    <property type="entry name" value="GH"/>
</dbReference>
<dbReference type="Gene3D" id="1.10.10.760">
    <property type="entry name" value="E-set domains of sugar-utilizing enzymes"/>
    <property type="match status" value="1"/>
</dbReference>
<evidence type="ECO:0000256" key="14">
    <source>
        <dbReference type="PIRNR" id="PIRNR006337"/>
    </source>
</evidence>
<keyword evidence="20" id="KW-1185">Reference proteome</keyword>
<evidence type="ECO:0000313" key="19">
    <source>
        <dbReference type="EMBL" id="SKB01009.1"/>
    </source>
</evidence>
<dbReference type="InterPro" id="IPR012768">
    <property type="entry name" value="Trehalose_TreZ"/>
</dbReference>
<comment type="similarity">
    <text evidence="3 14">Belongs to the glycosyl hydrolase 13 family.</text>
</comment>
<dbReference type="GO" id="GO:0005992">
    <property type="term" value="P:trehalose biosynthetic process"/>
    <property type="evidence" value="ECO:0007669"/>
    <property type="project" value="UniProtKB-UniRule"/>
</dbReference>
<dbReference type="InterPro" id="IPR006047">
    <property type="entry name" value="GH13_cat_dom"/>
</dbReference>
<dbReference type="PANTHER" id="PTHR43651">
    <property type="entry name" value="1,4-ALPHA-GLUCAN-BRANCHING ENZYME"/>
    <property type="match status" value="1"/>
</dbReference>
<feature type="site" description="Transition state stabilizer" evidence="17">
    <location>
        <position position="402"/>
    </location>
</feature>
<evidence type="ECO:0000256" key="9">
    <source>
        <dbReference type="ARBA" id="ARBA00023295"/>
    </source>
</evidence>
<accession>A0A1T4YGW0</accession>
<feature type="active site" description="Nucleophile" evidence="15">
    <location>
        <position position="275"/>
    </location>
</feature>
<gene>
    <name evidence="19" type="ORF">SAMN02745166_03284</name>
</gene>
<comment type="pathway">
    <text evidence="2 14">Glycan biosynthesis; trehalose biosynthesis.</text>
</comment>
<feature type="domain" description="Glycosyl hydrolase family 13 catalytic" evidence="18">
    <location>
        <begin position="103"/>
        <end position="470"/>
    </location>
</feature>
<feature type="active site" description="Proton donor" evidence="15">
    <location>
        <position position="306"/>
    </location>
</feature>
<dbReference type="GO" id="GO:0005737">
    <property type="term" value="C:cytoplasm"/>
    <property type="evidence" value="ECO:0007669"/>
    <property type="project" value="UniProtKB-SubCell"/>
</dbReference>
<protein>
    <recommendedName>
        <fullName evidence="5 13">Malto-oligosyltrehalose trehalohydrolase</fullName>
        <shortName evidence="14">MTHase</shortName>
        <ecNumber evidence="4 13">3.2.1.141</ecNumber>
    </recommendedName>
    <alternativeName>
        <fullName evidence="11 14">4-alpha-D-((1-&gt;4)-alpha-D-glucano)trehalose trehalohydrolase</fullName>
    </alternativeName>
    <alternativeName>
        <fullName evidence="10 14">Maltooligosyl trehalose trehalohydrolase</fullName>
    </alternativeName>
</protein>
<evidence type="ECO:0000256" key="7">
    <source>
        <dbReference type="ARBA" id="ARBA00022801"/>
    </source>
</evidence>
<keyword evidence="7 14" id="KW-0378">Hydrolase</keyword>
<feature type="binding site" evidence="16">
    <location>
        <begin position="331"/>
        <end position="335"/>
    </location>
    <ligand>
        <name>substrate</name>
    </ligand>
</feature>
<evidence type="ECO:0000256" key="4">
    <source>
        <dbReference type="ARBA" id="ARBA00012268"/>
    </source>
</evidence>
<evidence type="ECO:0000256" key="13">
    <source>
        <dbReference type="NCBIfam" id="TIGR02402"/>
    </source>
</evidence>
<dbReference type="CDD" id="cd02853">
    <property type="entry name" value="E_set_MTHase_like_N"/>
    <property type="match status" value="1"/>
</dbReference>
<dbReference type="STRING" id="48467.SAMN02745166_03284"/>
<dbReference type="OrthoDB" id="9800174at2"/>
<evidence type="ECO:0000256" key="10">
    <source>
        <dbReference type="ARBA" id="ARBA00032057"/>
    </source>
</evidence>
<evidence type="ECO:0000256" key="3">
    <source>
        <dbReference type="ARBA" id="ARBA00008061"/>
    </source>
</evidence>
<dbReference type="NCBIfam" id="TIGR02402">
    <property type="entry name" value="trehalose_TreZ"/>
    <property type="match status" value="1"/>
</dbReference>
<evidence type="ECO:0000256" key="6">
    <source>
        <dbReference type="ARBA" id="ARBA00022490"/>
    </source>
</evidence>
<dbReference type="Pfam" id="PF00128">
    <property type="entry name" value="Alpha-amylase"/>
    <property type="match status" value="1"/>
</dbReference>
<keyword evidence="9 14" id="KW-0326">Glycosidase</keyword>
<dbReference type="SUPFAM" id="SSF51445">
    <property type="entry name" value="(Trans)glycosidases"/>
    <property type="match status" value="1"/>
</dbReference>
<dbReference type="Proteomes" id="UP000190774">
    <property type="component" value="Unassembled WGS sequence"/>
</dbReference>
<dbReference type="InterPro" id="IPR044901">
    <property type="entry name" value="Trehalose_TreZ_E-set_sf"/>
</dbReference>
<dbReference type="AlphaFoldDB" id="A0A1T4YGW0"/>